<gene>
    <name evidence="7" type="ORF">HNQ81_000870</name>
</gene>
<evidence type="ECO:0000313" key="8">
    <source>
        <dbReference type="Proteomes" id="UP000539642"/>
    </source>
</evidence>
<protein>
    <submittedName>
        <fullName evidence="7">Membrane fusion protein (Multidrug efflux system)</fullName>
    </submittedName>
</protein>
<feature type="domain" description="Multidrug resistance protein MdtA-like alpha-helical hairpin" evidence="3">
    <location>
        <begin position="101"/>
        <end position="168"/>
    </location>
</feature>
<dbReference type="GO" id="GO:0005886">
    <property type="term" value="C:plasma membrane"/>
    <property type="evidence" value="ECO:0007669"/>
    <property type="project" value="TreeGrafter"/>
</dbReference>
<dbReference type="Gene3D" id="2.40.420.20">
    <property type="match status" value="1"/>
</dbReference>
<dbReference type="Gene3D" id="2.40.30.170">
    <property type="match status" value="1"/>
</dbReference>
<organism evidence="7 8">
    <name type="scientific">Desulfoprunum benzoelyticum</name>
    <dbReference type="NCBI Taxonomy" id="1506996"/>
    <lineage>
        <taxon>Bacteria</taxon>
        <taxon>Pseudomonadati</taxon>
        <taxon>Thermodesulfobacteriota</taxon>
        <taxon>Desulfobulbia</taxon>
        <taxon>Desulfobulbales</taxon>
        <taxon>Desulfobulbaceae</taxon>
        <taxon>Desulfoprunum</taxon>
    </lineage>
</organism>
<dbReference type="PANTHER" id="PTHR30158">
    <property type="entry name" value="ACRA/E-RELATED COMPONENT OF DRUG EFFLUX TRANSPORTER"/>
    <property type="match status" value="1"/>
</dbReference>
<comment type="subcellular location">
    <subcellularLocation>
        <location evidence="1">Cell envelope</location>
    </subcellularLocation>
</comment>
<evidence type="ECO:0000259" key="3">
    <source>
        <dbReference type="Pfam" id="PF25876"/>
    </source>
</evidence>
<dbReference type="InterPro" id="IPR006143">
    <property type="entry name" value="RND_pump_MFP"/>
</dbReference>
<evidence type="ECO:0000259" key="4">
    <source>
        <dbReference type="Pfam" id="PF25917"/>
    </source>
</evidence>
<dbReference type="InterPro" id="IPR058627">
    <property type="entry name" value="MdtA-like_C"/>
</dbReference>
<dbReference type="InterPro" id="IPR058625">
    <property type="entry name" value="MdtA-like_BSH"/>
</dbReference>
<keyword evidence="8" id="KW-1185">Reference proteome</keyword>
<evidence type="ECO:0000259" key="5">
    <source>
        <dbReference type="Pfam" id="PF25944"/>
    </source>
</evidence>
<dbReference type="EMBL" id="JACHEO010000003">
    <property type="protein sequence ID" value="MBB5347157.1"/>
    <property type="molecule type" value="Genomic_DNA"/>
</dbReference>
<dbReference type="Pfam" id="PF25917">
    <property type="entry name" value="BSH_RND"/>
    <property type="match status" value="1"/>
</dbReference>
<comment type="similarity">
    <text evidence="2">Belongs to the membrane fusion protein (MFP) (TC 8.A.1) family.</text>
</comment>
<evidence type="ECO:0000313" key="7">
    <source>
        <dbReference type="EMBL" id="MBB5347157.1"/>
    </source>
</evidence>
<comment type="caution">
    <text evidence="7">The sequence shown here is derived from an EMBL/GenBank/DDBJ whole genome shotgun (WGS) entry which is preliminary data.</text>
</comment>
<dbReference type="Pfam" id="PF25967">
    <property type="entry name" value="RND-MFP_C"/>
    <property type="match status" value="1"/>
</dbReference>
<sequence length="391" mass="41965">MINGYWWGIGIGLVVVLCGACDRPAPPVAPAPPTVTAMQVIRRDTPVATEVIAGVKAFQEVEIRSRVGGMLDRVAFREGHRVRKGDLLFAIDPLPFDAAVADAAAKLAEAEANMIRARQDVERYRPLLVDNAIPRQTYDLAVAQEKQAVSVVASKKALLDRAKLDRSYAEILSPITGQIGLQNVEVGSVVSAGQTVLATVSTLDPVYVYFSVSETSLLERMRQRPALAQKDSPEAANVKVEFLFSDGGSYDQPGAIDFADRAIDAATGTLLLRAKFANPSHFLLPGMNGRIRITYDLIKDARLVPQKAVTELLGKEFVNVLRPDNTIEVRPVTMGSRSGELWVVAAGLSGEERIVVDGLQKVQAGTVVAPTLITEEGTPGAAPPVEPAVQP</sequence>
<dbReference type="InterPro" id="IPR058624">
    <property type="entry name" value="MdtA-like_HH"/>
</dbReference>
<evidence type="ECO:0000256" key="2">
    <source>
        <dbReference type="ARBA" id="ARBA00009477"/>
    </source>
</evidence>
<dbReference type="GO" id="GO:0046677">
    <property type="term" value="P:response to antibiotic"/>
    <property type="evidence" value="ECO:0007669"/>
    <property type="project" value="TreeGrafter"/>
</dbReference>
<dbReference type="GO" id="GO:0022857">
    <property type="term" value="F:transmembrane transporter activity"/>
    <property type="evidence" value="ECO:0007669"/>
    <property type="project" value="InterPro"/>
</dbReference>
<dbReference type="InterPro" id="IPR058626">
    <property type="entry name" value="MdtA-like_b-barrel"/>
</dbReference>
<dbReference type="NCBIfam" id="TIGR01730">
    <property type="entry name" value="RND_mfp"/>
    <property type="match status" value="1"/>
</dbReference>
<feature type="domain" description="Multidrug resistance protein MdtA-like beta-barrel" evidence="5">
    <location>
        <begin position="205"/>
        <end position="296"/>
    </location>
</feature>
<dbReference type="Proteomes" id="UP000539642">
    <property type="component" value="Unassembled WGS sequence"/>
</dbReference>
<feature type="domain" description="Multidrug resistance protein MdtA-like C-terminal permuted SH3" evidence="6">
    <location>
        <begin position="301"/>
        <end position="361"/>
    </location>
</feature>
<dbReference type="Gene3D" id="2.40.50.100">
    <property type="match status" value="1"/>
</dbReference>
<dbReference type="SUPFAM" id="SSF111369">
    <property type="entry name" value="HlyD-like secretion proteins"/>
    <property type="match status" value="1"/>
</dbReference>
<dbReference type="Gene3D" id="1.10.287.470">
    <property type="entry name" value="Helix hairpin bin"/>
    <property type="match status" value="1"/>
</dbReference>
<proteinExistence type="inferred from homology"/>
<dbReference type="AlphaFoldDB" id="A0A840ULG8"/>
<evidence type="ECO:0000256" key="1">
    <source>
        <dbReference type="ARBA" id="ARBA00004196"/>
    </source>
</evidence>
<dbReference type="GO" id="GO:0030313">
    <property type="term" value="C:cell envelope"/>
    <property type="evidence" value="ECO:0007669"/>
    <property type="project" value="UniProtKB-SubCell"/>
</dbReference>
<evidence type="ECO:0000259" key="6">
    <source>
        <dbReference type="Pfam" id="PF25967"/>
    </source>
</evidence>
<feature type="domain" description="Multidrug resistance protein MdtA-like barrel-sandwich hybrid" evidence="4">
    <location>
        <begin position="60"/>
        <end position="198"/>
    </location>
</feature>
<dbReference type="RefSeq" id="WP_183348678.1">
    <property type="nucleotide sequence ID" value="NZ_JACHEO010000003.1"/>
</dbReference>
<dbReference type="Pfam" id="PF25944">
    <property type="entry name" value="Beta-barrel_RND"/>
    <property type="match status" value="1"/>
</dbReference>
<name>A0A840ULG8_9BACT</name>
<accession>A0A840ULG8</accession>
<dbReference type="Pfam" id="PF25876">
    <property type="entry name" value="HH_MFP_RND"/>
    <property type="match status" value="1"/>
</dbReference>
<reference evidence="7 8" key="1">
    <citation type="submission" date="2020-08" db="EMBL/GenBank/DDBJ databases">
        <title>Genomic Encyclopedia of Type Strains, Phase IV (KMG-IV): sequencing the most valuable type-strain genomes for metagenomic binning, comparative biology and taxonomic classification.</title>
        <authorList>
            <person name="Goeker M."/>
        </authorList>
    </citation>
    <scope>NUCLEOTIDE SEQUENCE [LARGE SCALE GENOMIC DNA]</scope>
    <source>
        <strain evidence="7 8">DSM 28570</strain>
    </source>
</reference>